<feature type="compositionally biased region" description="Pro residues" evidence="1">
    <location>
        <begin position="638"/>
        <end position="649"/>
    </location>
</feature>
<keyword evidence="3" id="KW-1185">Reference proteome</keyword>
<feature type="compositionally biased region" description="Pro residues" evidence="1">
    <location>
        <begin position="342"/>
        <end position="351"/>
    </location>
</feature>
<evidence type="ECO:0000256" key="1">
    <source>
        <dbReference type="SAM" id="MobiDB-lite"/>
    </source>
</evidence>
<proteinExistence type="predicted"/>
<accession>A0ABN5Z160</accession>
<feature type="compositionally biased region" description="Pro residues" evidence="1">
    <location>
        <begin position="461"/>
        <end position="470"/>
    </location>
</feature>
<feature type="compositionally biased region" description="Low complexity" evidence="1">
    <location>
        <begin position="380"/>
        <end position="393"/>
    </location>
</feature>
<sequence length="706" mass="70043">MSPRAEKALTNLGLPPDAFAPFKAGEPVKGIAGLAKAQWDASQSWAAKGASVAEKAIPGSGLASTAVKGLAKGGLRALPLVGSVFAAGQAIDDAEHGNYVGAILNGIGVIPGPVGWIALGADLLWEQFGADGHSSYGLWDPPNGTDTHMLPGAAAQAPGVRDADASLTAVQQKIFSFADGPAGTVWNSNPPNTLRLDTPEVQKAVTDWLQGIAEVFAQIDHTLSNSGEPYMQQYREKLASQFTAMAKLPAAAKLITAQLTAASDAADKQYKAMIDTNHKVRQQLANDGQLSDSGPATSLANQMTTGQTAIAAASDKLSKLFGDTVATLAPAARPAPSNKPATPNPAAPAPAAPHTVAPATPPPTSPATPAKDAPKDDISKLLSSLGNKSPLGGSPLGGSPFGGSPMGGSPLGGTPLGGTPSAKPSEGTPLVDPKKDGPAKPKPDLAASKPDNKGAQVAAPLVPPAPPAAPAPAAAVPGPGAPKPAAATAPNTTVDVKGHKVTFPDPKTAKMMEILAKADPNHPISLAEAAAKAGLNPPVPGQDPGHQIAPSEAKPGDVLVAAGKQYLLLGDGKFYDLTSFKEIDAKMLPQDMGDQAGYFRLSDPTAPGAPGTTAAVSGPTTGAVPFSVPGADGSAPAVPAPPVPAPPAPAAHAAPAGPQSVPQSGNPGVPAAGTGGGPANVAATDTGLRAPAPSATAPKLDPSAVK</sequence>
<feature type="compositionally biased region" description="Low complexity" evidence="1">
    <location>
        <begin position="471"/>
        <end position="490"/>
    </location>
</feature>
<feature type="region of interest" description="Disordered" evidence="1">
    <location>
        <begin position="331"/>
        <end position="502"/>
    </location>
</feature>
<gene>
    <name evidence="2" type="ORF">MAUB_57910</name>
</gene>
<evidence type="ECO:0000313" key="2">
    <source>
        <dbReference type="EMBL" id="BBX87918.1"/>
    </source>
</evidence>
<organism evidence="2 3">
    <name type="scientific">Mycolicibacterium aubagnense</name>
    <dbReference type="NCBI Taxonomy" id="319707"/>
    <lineage>
        <taxon>Bacteria</taxon>
        <taxon>Bacillati</taxon>
        <taxon>Actinomycetota</taxon>
        <taxon>Actinomycetes</taxon>
        <taxon>Mycobacteriales</taxon>
        <taxon>Mycobacteriaceae</taxon>
        <taxon>Mycolicibacterium</taxon>
    </lineage>
</organism>
<feature type="compositionally biased region" description="Basic and acidic residues" evidence="1">
    <location>
        <begin position="432"/>
        <end position="443"/>
    </location>
</feature>
<evidence type="ECO:0008006" key="4">
    <source>
        <dbReference type="Google" id="ProtNLM"/>
    </source>
</evidence>
<evidence type="ECO:0000313" key="3">
    <source>
        <dbReference type="Proteomes" id="UP000465609"/>
    </source>
</evidence>
<feature type="region of interest" description="Disordered" evidence="1">
    <location>
        <begin position="598"/>
        <end position="706"/>
    </location>
</feature>
<dbReference type="Proteomes" id="UP000465609">
    <property type="component" value="Chromosome"/>
</dbReference>
<reference evidence="2 3" key="1">
    <citation type="journal article" date="2019" name="Emerg. Microbes Infect.">
        <title>Comprehensive subspecies identification of 175 nontuberculous mycobacteria species based on 7547 genomic profiles.</title>
        <authorList>
            <person name="Matsumoto Y."/>
            <person name="Kinjo T."/>
            <person name="Motooka D."/>
            <person name="Nabeya D."/>
            <person name="Jung N."/>
            <person name="Uechi K."/>
            <person name="Horii T."/>
            <person name="Iida T."/>
            <person name="Fujita J."/>
            <person name="Nakamura S."/>
        </authorList>
    </citation>
    <scope>NUCLEOTIDE SEQUENCE [LARGE SCALE GENOMIC DNA]</scope>
    <source>
        <strain evidence="2 3">JCM 15296</strain>
    </source>
</reference>
<name>A0ABN5Z160_9MYCO</name>
<dbReference type="EMBL" id="AP022577">
    <property type="protein sequence ID" value="BBX87918.1"/>
    <property type="molecule type" value="Genomic_DNA"/>
</dbReference>
<feature type="compositionally biased region" description="Gly residues" evidence="1">
    <location>
        <begin position="394"/>
        <end position="416"/>
    </location>
</feature>
<protein>
    <recommendedName>
        <fullName evidence="4">ESX-1 secretion-associated protein EspA/EspE-like domain-containing protein</fullName>
    </recommendedName>
</protein>
<feature type="compositionally biased region" description="Low complexity" evidence="1">
    <location>
        <begin position="604"/>
        <end position="637"/>
    </location>
</feature>